<dbReference type="OrthoDB" id="9810135at2"/>
<keyword evidence="2 15" id="KW-0479">Metal-binding</keyword>
<evidence type="ECO:0000256" key="7">
    <source>
        <dbReference type="ARBA" id="ARBA00022839"/>
    </source>
</evidence>
<dbReference type="Proteomes" id="UP000018418">
    <property type="component" value="Unassembled WGS sequence"/>
</dbReference>
<dbReference type="HAMAP" id="MF_01485">
    <property type="entry name" value="RecB"/>
    <property type="match status" value="1"/>
</dbReference>
<comment type="domain">
    <text evidence="15">The C-terminal domain has nuclease activity and interacts with RecD. It interacts with RecA, facilitating its loading onto ssDNA.</text>
</comment>
<comment type="cofactor">
    <cofactor evidence="15">
        <name>Mg(2+)</name>
        <dbReference type="ChEBI" id="CHEBI:18420"/>
    </cofactor>
    <text evidence="15">Binds 1 Mg(2+) ion per subunit.</text>
</comment>
<dbReference type="HOGENOM" id="CLU_001114_6_1_6"/>
<dbReference type="Pfam" id="PF12705">
    <property type="entry name" value="PDDEXK_1"/>
    <property type="match status" value="1"/>
</dbReference>
<keyword evidence="4 15" id="KW-0227">DNA damage</keyword>
<dbReference type="GO" id="GO:0005524">
    <property type="term" value="F:ATP binding"/>
    <property type="evidence" value="ECO:0007669"/>
    <property type="project" value="UniProtKB-UniRule"/>
</dbReference>
<dbReference type="GO" id="GO:0003677">
    <property type="term" value="F:DNA binding"/>
    <property type="evidence" value="ECO:0007669"/>
    <property type="project" value="UniProtKB-UniRule"/>
</dbReference>
<evidence type="ECO:0000256" key="11">
    <source>
        <dbReference type="ARBA" id="ARBA00023204"/>
    </source>
</evidence>
<reference evidence="19 20" key="1">
    <citation type="submission" date="2013-10" db="EMBL/GenBank/DDBJ databases">
        <title>The Genome Sequence of Acinetobacter brisouii CIP 110357.</title>
        <authorList>
            <consortium name="The Broad Institute Genomics Platform"/>
            <consortium name="The Broad Institute Genome Sequencing Center for Infectious Disease"/>
            <person name="Cerqueira G."/>
            <person name="Feldgarden M."/>
            <person name="Courvalin P."/>
            <person name="Grillot-Courvalin C."/>
            <person name="Clermont D."/>
            <person name="Rocha E."/>
            <person name="Yoon E.-J."/>
            <person name="Nemec A."/>
            <person name="Young S.K."/>
            <person name="Zeng Q."/>
            <person name="Gargeya S."/>
            <person name="Fitzgerald M."/>
            <person name="Abouelleil A."/>
            <person name="Alvarado L."/>
            <person name="Berlin A.M."/>
            <person name="Chapman S.B."/>
            <person name="Gainer-Dewar J."/>
            <person name="Goldberg J."/>
            <person name="Gnerre S."/>
            <person name="Griggs A."/>
            <person name="Gujja S."/>
            <person name="Hansen M."/>
            <person name="Howarth C."/>
            <person name="Imamovic A."/>
            <person name="Ireland A."/>
            <person name="Larimer J."/>
            <person name="McCowan C."/>
            <person name="Murphy C."/>
            <person name="Pearson M."/>
            <person name="Poon T.W."/>
            <person name="Priest M."/>
            <person name="Roberts A."/>
            <person name="Saif S."/>
            <person name="Shea T."/>
            <person name="Sykes S."/>
            <person name="Wortman J."/>
            <person name="Nusbaum C."/>
            <person name="Birren B."/>
        </authorList>
    </citation>
    <scope>NUCLEOTIDE SEQUENCE [LARGE SCALE GENOMIC DNA]</scope>
    <source>
        <strain evidence="19 20">CIP 110357</strain>
    </source>
</reference>
<keyword evidence="6 15" id="KW-0347">Helicase</keyword>
<feature type="binding site" evidence="15">
    <location>
        <position position="996"/>
    </location>
    <ligand>
        <name>Mg(2+)</name>
        <dbReference type="ChEBI" id="CHEBI:18420"/>
    </ligand>
</feature>
<evidence type="ECO:0000256" key="1">
    <source>
        <dbReference type="ARBA" id="ARBA00022722"/>
    </source>
</evidence>
<keyword evidence="20" id="KW-1185">Reference proteome</keyword>
<keyword evidence="11 15" id="KW-0234">DNA repair</keyword>
<evidence type="ECO:0000256" key="8">
    <source>
        <dbReference type="ARBA" id="ARBA00022840"/>
    </source>
</evidence>
<accession>V2U7R1</accession>
<dbReference type="PANTHER" id="PTHR11070">
    <property type="entry name" value="UVRD / RECB / PCRA DNA HELICASE FAMILY MEMBER"/>
    <property type="match status" value="1"/>
</dbReference>
<comment type="catalytic activity">
    <reaction evidence="13 15">
        <text>Couples ATP hydrolysis with the unwinding of duplex DNA by translocating in the 3'-5' direction.</text>
        <dbReference type="EC" id="5.6.2.4"/>
    </reaction>
</comment>
<dbReference type="CDD" id="cd22352">
    <property type="entry name" value="RecB_C-like"/>
    <property type="match status" value="1"/>
</dbReference>
<dbReference type="SUPFAM" id="SSF52540">
    <property type="entry name" value="P-loop containing nucleoside triphosphate hydrolases"/>
    <property type="match status" value="1"/>
</dbReference>
<feature type="region of interest" description="DNA-binding and helicase activity, interacts with RecC" evidence="15">
    <location>
        <begin position="1"/>
        <end position="905"/>
    </location>
</feature>
<gene>
    <name evidence="15" type="primary">recB</name>
    <name evidence="19" type="ORF">P255_02304</name>
</gene>
<dbReference type="InterPro" id="IPR027417">
    <property type="entry name" value="P-loop_NTPase"/>
</dbReference>
<dbReference type="GO" id="GO:0043138">
    <property type="term" value="F:3'-5' DNA helicase activity"/>
    <property type="evidence" value="ECO:0007669"/>
    <property type="project" value="UniProtKB-UniRule"/>
</dbReference>
<evidence type="ECO:0000256" key="4">
    <source>
        <dbReference type="ARBA" id="ARBA00022763"/>
    </source>
</evidence>
<feature type="binding site" evidence="16">
    <location>
        <begin position="26"/>
        <end position="33"/>
    </location>
    <ligand>
        <name>ATP</name>
        <dbReference type="ChEBI" id="CHEBI:30616"/>
    </ligand>
</feature>
<proteinExistence type="inferred from homology"/>
<evidence type="ECO:0000256" key="10">
    <source>
        <dbReference type="ARBA" id="ARBA00023125"/>
    </source>
</evidence>
<dbReference type="InterPro" id="IPR000212">
    <property type="entry name" value="DNA_helicase_UvrD/REP"/>
</dbReference>
<feature type="domain" description="UvrD-like helicase ATP-binding" evidence="17">
    <location>
        <begin position="5"/>
        <end position="492"/>
    </location>
</feature>
<dbReference type="SUPFAM" id="SSF52980">
    <property type="entry name" value="Restriction endonuclease-like"/>
    <property type="match status" value="1"/>
</dbReference>
<dbReference type="InterPro" id="IPR014017">
    <property type="entry name" value="DNA_helicase_UvrD-like_C"/>
</dbReference>
<dbReference type="GO" id="GO:0008854">
    <property type="term" value="F:exodeoxyribonuclease V activity"/>
    <property type="evidence" value="ECO:0007669"/>
    <property type="project" value="UniProtKB-EC"/>
</dbReference>
<dbReference type="PATRIC" id="fig|1341683.3.peg.2280"/>
<dbReference type="InterPro" id="IPR011335">
    <property type="entry name" value="Restrct_endonuc-II-like"/>
</dbReference>
<keyword evidence="8 15" id="KW-0067">ATP-binding</keyword>
<keyword evidence="7 15" id="KW-0269">Exonuclease</keyword>
<dbReference type="EC" id="5.6.2.4" evidence="15"/>
<name>V2U7R1_9GAMM</name>
<comment type="catalytic activity">
    <reaction evidence="15">
        <text>Exonucleolytic cleavage (in the presence of ATP) in either 5'- to 3'- or 3'- to 5'-direction to yield 5'-phosphooligonucleotides.</text>
        <dbReference type="EC" id="3.1.11.5"/>
    </reaction>
</comment>
<comment type="catalytic activity">
    <reaction evidence="14 15">
        <text>ATP + H2O = ADP + phosphate + H(+)</text>
        <dbReference type="Rhea" id="RHEA:13065"/>
        <dbReference type="ChEBI" id="CHEBI:15377"/>
        <dbReference type="ChEBI" id="CHEBI:15378"/>
        <dbReference type="ChEBI" id="CHEBI:30616"/>
        <dbReference type="ChEBI" id="CHEBI:43474"/>
        <dbReference type="ChEBI" id="CHEBI:456216"/>
        <dbReference type="EC" id="5.6.2.4"/>
    </reaction>
</comment>
<feature type="binding site" evidence="15">
    <location>
        <position position="1127"/>
    </location>
    <ligand>
        <name>Mg(2+)</name>
        <dbReference type="ChEBI" id="CHEBI:18420"/>
    </ligand>
</feature>
<comment type="caution">
    <text evidence="19">The sequence shown here is derived from an EMBL/GenBank/DDBJ whole genome shotgun (WGS) entry which is preliminary data.</text>
</comment>
<dbReference type="GO" id="GO:0016887">
    <property type="term" value="F:ATP hydrolysis activity"/>
    <property type="evidence" value="ECO:0007669"/>
    <property type="project" value="RHEA"/>
</dbReference>
<dbReference type="Gene3D" id="3.40.50.300">
    <property type="entry name" value="P-loop containing nucleotide triphosphate hydrolases"/>
    <property type="match status" value="2"/>
</dbReference>
<keyword evidence="3 15" id="KW-0547">Nucleotide-binding</keyword>
<dbReference type="InterPro" id="IPR038726">
    <property type="entry name" value="PDDEXK_AddAB-type"/>
</dbReference>
<evidence type="ECO:0000256" key="15">
    <source>
        <dbReference type="HAMAP-Rule" id="MF_01485"/>
    </source>
</evidence>
<evidence type="ECO:0000259" key="18">
    <source>
        <dbReference type="PROSITE" id="PS51217"/>
    </source>
</evidence>
<dbReference type="EC" id="3.1.11.5" evidence="15"/>
<protein>
    <recommendedName>
        <fullName evidence="15">RecBCD enzyme subunit RecB</fullName>
        <ecNumber evidence="15">3.1.11.5</ecNumber>
        <ecNumber evidence="15">5.6.2.4</ecNumber>
    </recommendedName>
    <alternativeName>
        <fullName evidence="15">DNA 3'-5' helicase subunit RecB</fullName>
    </alternativeName>
    <alternativeName>
        <fullName evidence="15">Exonuclease V subunit RecB</fullName>
        <shortName evidence="15">ExoV subunit RecB</shortName>
    </alternativeName>
    <alternativeName>
        <fullName evidence="15">Helicase/nuclease RecBCD subunit RecB</fullName>
    </alternativeName>
</protein>
<dbReference type="InterPro" id="IPR004586">
    <property type="entry name" value="RecB"/>
</dbReference>
<evidence type="ECO:0000256" key="14">
    <source>
        <dbReference type="ARBA" id="ARBA00048988"/>
    </source>
</evidence>
<dbReference type="GO" id="GO:0000287">
    <property type="term" value="F:magnesium ion binding"/>
    <property type="evidence" value="ECO:0007669"/>
    <property type="project" value="UniProtKB-UniRule"/>
</dbReference>
<dbReference type="GO" id="GO:0009338">
    <property type="term" value="C:exodeoxyribonuclease V complex"/>
    <property type="evidence" value="ECO:0007669"/>
    <property type="project" value="TreeGrafter"/>
</dbReference>
<dbReference type="STRING" id="396323.VH98_10445"/>
<feature type="region of interest" description="Nuclease activity, interacts with RecD and RecA" evidence="15">
    <location>
        <begin position="929"/>
        <end position="1244"/>
    </location>
</feature>
<dbReference type="GO" id="GO:0005829">
    <property type="term" value="C:cytosol"/>
    <property type="evidence" value="ECO:0007669"/>
    <property type="project" value="TreeGrafter"/>
</dbReference>
<dbReference type="Pfam" id="PF00580">
    <property type="entry name" value="UvrD-helicase"/>
    <property type="match status" value="1"/>
</dbReference>
<keyword evidence="12 15" id="KW-0413">Isomerase</keyword>
<evidence type="ECO:0000259" key="17">
    <source>
        <dbReference type="PROSITE" id="PS51198"/>
    </source>
</evidence>
<dbReference type="Gene3D" id="1.10.3170.10">
    <property type="entry name" value="Recbcd, chain B, domain 2"/>
    <property type="match status" value="1"/>
</dbReference>
<evidence type="ECO:0000256" key="16">
    <source>
        <dbReference type="PROSITE-ProRule" id="PRU00560"/>
    </source>
</evidence>
<comment type="miscellaneous">
    <text evidence="15">In the RecBCD complex, RecB has a slow 3'-5' helicase, an exonuclease activity and loads RecA onto ssDNA, RecD has a fast 5'-3' helicase activity, while RecC stimulates the ATPase and processivity of the RecB helicase and contributes to recognition of the Chi site.</text>
</comment>
<dbReference type="AlphaFoldDB" id="V2U7R1"/>
<evidence type="ECO:0000256" key="5">
    <source>
        <dbReference type="ARBA" id="ARBA00022801"/>
    </source>
</evidence>
<evidence type="ECO:0000256" key="9">
    <source>
        <dbReference type="ARBA" id="ARBA00022842"/>
    </source>
</evidence>
<feature type="binding site" evidence="15">
    <location>
        <position position="1140"/>
    </location>
    <ligand>
        <name>Mg(2+)</name>
        <dbReference type="ChEBI" id="CHEBI:18420"/>
    </ligand>
</feature>
<feature type="active site" description="For nuclease activity" evidence="15">
    <location>
        <position position="1140"/>
    </location>
</feature>
<evidence type="ECO:0000313" key="19">
    <source>
        <dbReference type="EMBL" id="ESK50328.1"/>
    </source>
</evidence>
<evidence type="ECO:0000256" key="6">
    <source>
        <dbReference type="ARBA" id="ARBA00022806"/>
    </source>
</evidence>
<keyword evidence="9 15" id="KW-0460">Magnesium</keyword>
<organism evidence="19 20">
    <name type="scientific">Acinetobacter brisouii CIP 110357</name>
    <dbReference type="NCBI Taxonomy" id="1341683"/>
    <lineage>
        <taxon>Bacteria</taxon>
        <taxon>Pseudomonadati</taxon>
        <taxon>Pseudomonadota</taxon>
        <taxon>Gammaproteobacteria</taxon>
        <taxon>Moraxellales</taxon>
        <taxon>Moraxellaceae</taxon>
        <taxon>Acinetobacter</taxon>
    </lineage>
</organism>
<comment type="similarity">
    <text evidence="15">Belongs to the helicase family. UvrD subfamily.</text>
</comment>
<evidence type="ECO:0000256" key="13">
    <source>
        <dbReference type="ARBA" id="ARBA00034617"/>
    </source>
</evidence>
<evidence type="ECO:0000256" key="12">
    <source>
        <dbReference type="ARBA" id="ARBA00023235"/>
    </source>
</evidence>
<dbReference type="Gene3D" id="3.90.320.10">
    <property type="match status" value="1"/>
</dbReference>
<comment type="function">
    <text evidence="15">A helicase/nuclease that prepares dsDNA breaks (DSB) for recombinational DNA repair. Binds to DSBs and unwinds DNA via a highly rapid and processive ATP-dependent bidirectional helicase activity. Unwinds dsDNA until it encounters a Chi (crossover hotspot instigator) sequence from the 3' direction. Cuts ssDNA a few nucleotides 3' to the Chi site. The properties and activities of the enzyme are changed at Chi. The Chi-altered holoenzyme produces a long 3'-ssDNA overhang and facilitates RecA-binding to the ssDNA for homologous DNA recombination and repair. Holoenzyme degrades any linearized DNA that is unable to undergo homologous recombination. In the holoenzyme this subunit contributes ATPase, 3'-5' helicase, exonuclease activity and loads RecA onto ssDNA.</text>
</comment>
<evidence type="ECO:0000256" key="3">
    <source>
        <dbReference type="ARBA" id="ARBA00022741"/>
    </source>
</evidence>
<comment type="subunit">
    <text evidence="15">Heterotrimer of RecB, RecC and RecD. All subunits contribute to DNA-binding. Interacts with RecA.</text>
</comment>
<sequence length="1244" mass="144232">MNKNKTSISTTPIHDIDFSGLHWIEASAGSGKTFTLSSLMVRILLEQYLPRQVIATTFTRAAAAELKTRIRKRLQESQRFFDARRSFTEQENQVFAQQCSDPLQAKILGQFAHQVGYACERLKLVVDQLDELFVGTLDSFSQKLLREFAFESGKIEHAEITDQAKQYTRQLVHDILREWIQAQPQQLVDWLYISGELGRVDSYVEVVEKSLNFSNAQFKSVDVPTFSIVEFESALNQFVSTPSQHWEELQDYYLLDGAYYKLINKKAFASDRFHGIFTTGLPRIIQQIRTQGVHLYFDQRILKDIEVLFLDSKGKPRTSIFNKCDQHIQDSFYQHPMIVSLKNILETKLKIQKDLKQFNTSLQFYLCQEVKKRLPQLLQQHGETTFSQQIRTLAEALQGEQGQKFAAFVQNRYPLILVDEFQDTNQDQDDMLASIWRHPQRYGQSCMIMVGDRKQAIYGFRGGDMLTFIKAHQDVQQKAGKFYQLIHNQRSIQPLVEVVDALFQQQPDFGEQVIYYPVQAGHRPHPALIDHAQENPQPLRWLSIPEKQPAHEQVAWQIRQLLNQSAQGQLYFAESSGSRALIVDDIAVLSKNHDGLDQVQHVLERLNIRVNRPAKRSVFDSQIAKDVAAVLTAILEPYHEAKLKRALLSRLFGLTLKELMDLQAQADGLSQYILEFDHVRELWLARNFLTAWQYLLQRFAVWQTVVASQSRDNERVVVNLRHLTELLSQHSGQYQGAQNLYHWYMTQVQKPSDREWELERKLSTAAGVQLMTIHQSKGLEFKIVFLLNADGKHSEPNKQLNFSTVEQLNPQTQQLEAQRVIAIHDKDNLPQTDLDQHQLRLEAEQHRLWYVALTRASYRVYAVLQDHKGTSTTGLAFWKNQAEAFQHPASGEAVFLTECPKPIVSTTPETVTELQVLPLPQKRFYPRVRTSFTGLAQHLSRQQAKDLLAEYSGEQQAAEDEWQPLMPMTALSQGRDKLPWIQRQFPQGTHAGNFLHGIFEHLDFQQNDSWHYEIRRRFKNDDIYLWQQLLERYQQRSDLHVETTLEDCAVAEIQQWLTQILTTPIHGDFYLQQLEPAQHLAEFPFFMALSDQVFAVQRLHALFQEYGLYMPEFNPAESARYLNGAIDLVYEHQGRFYIADYKSNYLGDSLQDYSALGIQQNMSQSSYWLQASIYLVALHRYLQTRLENYAIEQHLGGASYLYLRGMSAQAGFGSYYWRPEPEFILRLDAILGYTHVQNRVQKSA</sequence>
<dbReference type="InterPro" id="IPR011604">
    <property type="entry name" value="PDDEXK-like_dom_sf"/>
</dbReference>
<evidence type="ECO:0000256" key="2">
    <source>
        <dbReference type="ARBA" id="ARBA00022723"/>
    </source>
</evidence>
<dbReference type="GO" id="GO:0000724">
    <property type="term" value="P:double-strand break repair via homologous recombination"/>
    <property type="evidence" value="ECO:0007669"/>
    <property type="project" value="UniProtKB-UniRule"/>
</dbReference>
<dbReference type="PANTHER" id="PTHR11070:SF23">
    <property type="entry name" value="RECBCD ENZYME SUBUNIT RECB"/>
    <property type="match status" value="1"/>
</dbReference>
<dbReference type="PROSITE" id="PS51217">
    <property type="entry name" value="UVRD_HELICASE_CTER"/>
    <property type="match status" value="1"/>
</dbReference>
<dbReference type="Gene3D" id="1.10.486.10">
    <property type="entry name" value="PCRA, domain 4"/>
    <property type="match status" value="1"/>
</dbReference>
<dbReference type="InterPro" id="IPR014016">
    <property type="entry name" value="UvrD-like_ATP-bd"/>
</dbReference>
<evidence type="ECO:0000313" key="20">
    <source>
        <dbReference type="Proteomes" id="UP000018418"/>
    </source>
</evidence>
<dbReference type="EMBL" id="AYEU01000007">
    <property type="protein sequence ID" value="ESK50328.1"/>
    <property type="molecule type" value="Genomic_DNA"/>
</dbReference>
<dbReference type="PROSITE" id="PS51198">
    <property type="entry name" value="UVRD_HELICASE_ATP_BIND"/>
    <property type="match status" value="1"/>
</dbReference>
<keyword evidence="5 15" id="KW-0378">Hydrolase</keyword>
<keyword evidence="1 15" id="KW-0540">Nuclease</keyword>
<dbReference type="Pfam" id="PF13361">
    <property type="entry name" value="UvrD_C"/>
    <property type="match status" value="1"/>
</dbReference>
<keyword evidence="10 15" id="KW-0238">DNA-binding</keyword>
<dbReference type="RefSeq" id="WP_004902393.1">
    <property type="nucleotide sequence ID" value="NZ_BBTI01000006.1"/>
</dbReference>
<feature type="domain" description="UvrD-like helicase C-terminal" evidence="18">
    <location>
        <begin position="493"/>
        <end position="778"/>
    </location>
</feature>
<comment type="domain">
    <text evidence="15">The N-terminal DNA-binding domain is a ssDNA-dependent ATPase and has ATP-dependent 3'-5' helicase function. This domain interacts with RecC.</text>
</comment>